<evidence type="ECO:0000259" key="7">
    <source>
        <dbReference type="PROSITE" id="PS51233"/>
    </source>
</evidence>
<organism evidence="8 9">
    <name type="scientific">Ridgeia piscesae</name>
    <name type="common">Tubeworm</name>
    <dbReference type="NCBI Taxonomy" id="27915"/>
    <lineage>
        <taxon>Eukaryota</taxon>
        <taxon>Metazoa</taxon>
        <taxon>Spiralia</taxon>
        <taxon>Lophotrochozoa</taxon>
        <taxon>Annelida</taxon>
        <taxon>Polychaeta</taxon>
        <taxon>Sedentaria</taxon>
        <taxon>Canalipalpata</taxon>
        <taxon>Sabellida</taxon>
        <taxon>Siboglinidae</taxon>
        <taxon>Ridgeia</taxon>
    </lineage>
</organism>
<dbReference type="EMBL" id="JAODUO010001943">
    <property type="protein sequence ID" value="KAK2156763.1"/>
    <property type="molecule type" value="Genomic_DNA"/>
</dbReference>
<gene>
    <name evidence="8" type="ORF">NP493_1945g00007</name>
</gene>
<comment type="subcellular location">
    <subcellularLocation>
        <location evidence="1">Membrane</location>
    </subcellularLocation>
</comment>
<dbReference type="AlphaFoldDB" id="A0AAD9JQI2"/>
<evidence type="ECO:0000256" key="4">
    <source>
        <dbReference type="ARBA" id="ARBA00023136"/>
    </source>
</evidence>
<dbReference type="Proteomes" id="UP001209878">
    <property type="component" value="Unassembled WGS sequence"/>
</dbReference>
<keyword evidence="3" id="KW-1133">Transmembrane helix</keyword>
<dbReference type="Pfam" id="PF06119">
    <property type="entry name" value="NIDO"/>
    <property type="match status" value="1"/>
</dbReference>
<dbReference type="Gene3D" id="2.60.40.10">
    <property type="entry name" value="Immunoglobulins"/>
    <property type="match status" value="1"/>
</dbReference>
<keyword evidence="9" id="KW-1185">Reference proteome</keyword>
<evidence type="ECO:0000259" key="6">
    <source>
        <dbReference type="PROSITE" id="PS50856"/>
    </source>
</evidence>
<dbReference type="PROSITE" id="PS50856">
    <property type="entry name" value="AMOP"/>
    <property type="match status" value="1"/>
</dbReference>
<dbReference type="PANTHER" id="PTHR13802:SF52">
    <property type="entry name" value="MUCIN-4"/>
    <property type="match status" value="1"/>
</dbReference>
<dbReference type="Pfam" id="PF03782">
    <property type="entry name" value="AMOP"/>
    <property type="match status" value="1"/>
</dbReference>
<dbReference type="GO" id="GO:0016020">
    <property type="term" value="C:membrane"/>
    <property type="evidence" value="ECO:0007669"/>
    <property type="project" value="UniProtKB-SubCell"/>
</dbReference>
<evidence type="ECO:0000256" key="5">
    <source>
        <dbReference type="ARBA" id="ARBA00023157"/>
    </source>
</evidence>
<dbReference type="GO" id="GO:0007160">
    <property type="term" value="P:cell-matrix adhesion"/>
    <property type="evidence" value="ECO:0007669"/>
    <property type="project" value="InterPro"/>
</dbReference>
<accession>A0AAD9JQI2</accession>
<evidence type="ECO:0000313" key="8">
    <source>
        <dbReference type="EMBL" id="KAK2156763.1"/>
    </source>
</evidence>
<sequence length="759" mass="85625">MTFDSRYPNQLGKDMLNVTKRITARKRGFAMLAPLWTDNDGRSGDVFYHIYDTTKPGSAAIDKARVKHAIGHARAEVIAHGGVSVTAVTWVMVITWSQMKPRMYFDPSIERTNTFQLIIAYDPLRYQTYAMYIHLDMGWNNEDIERRSMIGYALLKSKEEDTHQLAPSMKSTAFRLHTRVGNSGKLGRYIFKIATGRKDVNYEQKCLSWFANEMKRISLVQYYWGSTLICPCDLRLALMDGRWRFDRKQNYETNYERRCIYESATCGQSTQECCYSPSGSLINTEDGRGGQTFFYHPHSSTLHHKYDVLPKHWCCYLTDNCDSFYRVRPMDHCIGYMPLFTGWFYGDPHIRTLDGFEYTFNGLGEYTLIETRHGEFTLQGRTATVRDENGQETDATVFSAFAARDRDSDTVHVEMTTSRRGLAIFVENENVTDWFTSANATDFQEYICVSVTKTKSTQIEISYATGFSLTIGVTAEQLDVTVGAPSTFKGFTKGLMGVFNDDPTDDLLPPGGNAVPLSNRSSEKTIFKEFGERWRMEKIDSLFYYAPGESYATFARTTFIPRFLEDVLANMTPSQREMAQKTCGNNKECIFDFAVTGKEDAAGATLVTNSKNKDNAETLSNASPNITVDVVFNVTVGEFNSLTLMTDDLDGDTVNVVLESMLPDGATFENNVYTWTPTSMDVVNISFLASDGKGGVAAADVAVNLCNCSGHGECRFDLPADGYELKQTFRIVQCNCSIEWEGAVLRFLLKSFDIFNIPC</sequence>
<dbReference type="InterPro" id="IPR056619">
    <property type="entry name" value="C8-3_MUC4"/>
</dbReference>
<keyword evidence="5" id="KW-1015">Disulfide bond</keyword>
<evidence type="ECO:0000256" key="3">
    <source>
        <dbReference type="ARBA" id="ARBA00022989"/>
    </source>
</evidence>
<keyword evidence="2" id="KW-0812">Transmembrane</keyword>
<evidence type="ECO:0000256" key="2">
    <source>
        <dbReference type="ARBA" id="ARBA00022692"/>
    </source>
</evidence>
<dbReference type="InterPro" id="IPR003886">
    <property type="entry name" value="NIDO_dom"/>
</dbReference>
<proteinExistence type="predicted"/>
<name>A0AAD9JQI2_RIDPI</name>
<evidence type="ECO:0000313" key="9">
    <source>
        <dbReference type="Proteomes" id="UP001209878"/>
    </source>
</evidence>
<dbReference type="PROSITE" id="PS51233">
    <property type="entry name" value="VWFD"/>
    <property type="match status" value="1"/>
</dbReference>
<dbReference type="InterPro" id="IPR001846">
    <property type="entry name" value="VWF_type-D"/>
</dbReference>
<dbReference type="PANTHER" id="PTHR13802">
    <property type="entry name" value="MUCIN 4-RELATED"/>
    <property type="match status" value="1"/>
</dbReference>
<feature type="domain" description="AMOP" evidence="6">
    <location>
        <begin position="198"/>
        <end position="328"/>
    </location>
</feature>
<keyword evidence="4" id="KW-0472">Membrane</keyword>
<evidence type="ECO:0000256" key="1">
    <source>
        <dbReference type="ARBA" id="ARBA00004370"/>
    </source>
</evidence>
<comment type="caution">
    <text evidence="8">The sequence shown here is derived from an EMBL/GenBank/DDBJ whole genome shotgun (WGS) entry which is preliminary data.</text>
</comment>
<dbReference type="InterPro" id="IPR051495">
    <property type="entry name" value="Epithelial_Barrier/Signaling"/>
</dbReference>
<dbReference type="Pfam" id="PF00094">
    <property type="entry name" value="VWD"/>
    <property type="match status" value="1"/>
</dbReference>
<dbReference type="SMART" id="SM00723">
    <property type="entry name" value="AMOP"/>
    <property type="match status" value="1"/>
</dbReference>
<dbReference type="InterPro" id="IPR005533">
    <property type="entry name" value="AMOP_dom"/>
</dbReference>
<dbReference type="SMART" id="SM00216">
    <property type="entry name" value="VWD"/>
    <property type="match status" value="1"/>
</dbReference>
<dbReference type="Pfam" id="PF23263">
    <property type="entry name" value="C8-3_MUC4"/>
    <property type="match status" value="1"/>
</dbReference>
<dbReference type="InterPro" id="IPR013783">
    <property type="entry name" value="Ig-like_fold"/>
</dbReference>
<reference evidence="8" key="1">
    <citation type="journal article" date="2023" name="Mol. Biol. Evol.">
        <title>Third-Generation Sequencing Reveals the Adaptive Role of the Epigenome in Three Deep-Sea Polychaetes.</title>
        <authorList>
            <person name="Perez M."/>
            <person name="Aroh O."/>
            <person name="Sun Y."/>
            <person name="Lan Y."/>
            <person name="Juniper S.K."/>
            <person name="Young C.R."/>
            <person name="Angers B."/>
            <person name="Qian P.Y."/>
        </authorList>
    </citation>
    <scope>NUCLEOTIDE SEQUENCE</scope>
    <source>
        <strain evidence="8">R07B-5</strain>
    </source>
</reference>
<protein>
    <submittedName>
        <fullName evidence="8">Uncharacterized protein</fullName>
    </submittedName>
</protein>
<feature type="domain" description="VWFD" evidence="7">
    <location>
        <begin position="340"/>
        <end position="542"/>
    </location>
</feature>